<reference evidence="2 3" key="1">
    <citation type="submission" date="2020-01" db="EMBL/GenBank/DDBJ databases">
        <title>Pseudarthrobacter psychrotolerans sp. nov., isolated from antarctic soil.</title>
        <authorList>
            <person name="Shin Y."/>
            <person name="Park W."/>
        </authorList>
    </citation>
    <scope>NUCLEOTIDE SEQUENCE [LARGE SCALE GENOMIC DNA]</scope>
    <source>
        <strain evidence="2 3">YJ56</strain>
    </source>
</reference>
<dbReference type="AlphaFoldDB" id="A0A6P1NJV0"/>
<feature type="transmembrane region" description="Helical" evidence="1">
    <location>
        <begin position="315"/>
        <end position="332"/>
    </location>
</feature>
<name>A0A6P1NJV0_9MICC</name>
<dbReference type="PANTHER" id="PTHR20992:SF9">
    <property type="entry name" value="AT15442P-RELATED"/>
    <property type="match status" value="1"/>
</dbReference>
<gene>
    <name evidence="2" type="ORF">GU243_09120</name>
</gene>
<dbReference type="Pfam" id="PF04087">
    <property type="entry name" value="DUF389"/>
    <property type="match status" value="1"/>
</dbReference>
<evidence type="ECO:0000313" key="3">
    <source>
        <dbReference type="Proteomes" id="UP000464186"/>
    </source>
</evidence>
<dbReference type="PANTHER" id="PTHR20992">
    <property type="entry name" value="AT15442P-RELATED"/>
    <property type="match status" value="1"/>
</dbReference>
<feature type="transmembrane region" description="Helical" evidence="1">
    <location>
        <begin position="211"/>
        <end position="229"/>
    </location>
</feature>
<keyword evidence="1" id="KW-1133">Transmembrane helix</keyword>
<keyword evidence="1" id="KW-0812">Transmembrane</keyword>
<dbReference type="KEGG" id="psey:GU243_09120"/>
<organism evidence="2 3">
    <name type="scientific">Pseudarthrobacter psychrotolerans</name>
    <dbReference type="NCBI Taxonomy" id="2697569"/>
    <lineage>
        <taxon>Bacteria</taxon>
        <taxon>Bacillati</taxon>
        <taxon>Actinomycetota</taxon>
        <taxon>Actinomycetes</taxon>
        <taxon>Micrococcales</taxon>
        <taxon>Micrococcaceae</taxon>
        <taxon>Pseudarthrobacter</taxon>
    </lineage>
</organism>
<dbReference type="InterPro" id="IPR005240">
    <property type="entry name" value="DUF389"/>
</dbReference>
<feature type="transmembrane region" description="Helical" evidence="1">
    <location>
        <begin position="269"/>
        <end position="295"/>
    </location>
</feature>
<feature type="transmembrane region" description="Helical" evidence="1">
    <location>
        <begin position="235"/>
        <end position="257"/>
    </location>
</feature>
<feature type="transmembrane region" description="Helical" evidence="1">
    <location>
        <begin position="339"/>
        <end position="362"/>
    </location>
</feature>
<proteinExistence type="predicted"/>
<protein>
    <submittedName>
        <fullName evidence="2">DUF389 domain-containing protein</fullName>
    </submittedName>
</protein>
<evidence type="ECO:0000313" key="2">
    <source>
        <dbReference type="EMBL" id="QHK19869.1"/>
    </source>
</evidence>
<evidence type="ECO:0000256" key="1">
    <source>
        <dbReference type="SAM" id="Phobius"/>
    </source>
</evidence>
<keyword evidence="3" id="KW-1185">Reference proteome</keyword>
<sequence>MVGDHHQYGERAEALDFGTERGFPGRLPSARLCVQRSARGSLGWCTGHRRPLRAGKQSINPTEPRGRWPINGGLRAASEHATIYAGHRPAKGAQVIVQLRICVPSELSAVTLDACKEHTGTAEVALFPGASVSPQGDVIDVQVAREAVEELLEKLHVLKAQEVGSTVISTPELVLSRRADKAEASAPGDGADALIWDEVTRQTGEDSRLTWSYLAFLILATQLAAIGIVTNSTIAIVGAMAVGPEFGPLAALAVALARRQWALGRRAALALGVGFPLAMLLAALTTWVSAALGLFADNTLDTGSAVEFIYHPGPYSLIVAVLAGTAGMLSVISRRSAALIGVFISVTTVPAAGFVAVALVLGEFEKATGSALQLALNLMGIVAAAVLVLVYYRLVSRRLPEAAARRLRWQLTRTRG</sequence>
<keyword evidence="1" id="KW-0472">Membrane</keyword>
<dbReference type="EMBL" id="CP047898">
    <property type="protein sequence ID" value="QHK19869.1"/>
    <property type="molecule type" value="Genomic_DNA"/>
</dbReference>
<dbReference type="Proteomes" id="UP000464186">
    <property type="component" value="Chromosome"/>
</dbReference>
<accession>A0A6P1NJV0</accession>
<feature type="transmembrane region" description="Helical" evidence="1">
    <location>
        <begin position="374"/>
        <end position="395"/>
    </location>
</feature>